<dbReference type="SMART" id="SM00382">
    <property type="entry name" value="AAA"/>
    <property type="match status" value="1"/>
</dbReference>
<protein>
    <submittedName>
        <fullName evidence="11">ABC-type cobalamin/Fe3+-siderophores transport system ATPase subunit</fullName>
    </submittedName>
</protein>
<gene>
    <name evidence="11" type="ORF">J2Z64_002893</name>
</gene>
<keyword evidence="8" id="KW-0406">Ion transport</keyword>
<evidence type="ECO:0000256" key="3">
    <source>
        <dbReference type="ARBA" id="ARBA00022475"/>
    </source>
</evidence>
<dbReference type="GO" id="GO:0016887">
    <property type="term" value="F:ATP hydrolysis activity"/>
    <property type="evidence" value="ECO:0007669"/>
    <property type="project" value="InterPro"/>
</dbReference>
<dbReference type="PROSITE" id="PS00211">
    <property type="entry name" value="ABC_TRANSPORTER_1"/>
    <property type="match status" value="1"/>
</dbReference>
<dbReference type="AlphaFoldDB" id="A0A9X0YWU6"/>
<dbReference type="FunFam" id="3.40.50.300:FF:000134">
    <property type="entry name" value="Iron-enterobactin ABC transporter ATP-binding protein"/>
    <property type="match status" value="1"/>
</dbReference>
<keyword evidence="4" id="KW-0410">Iron transport</keyword>
<dbReference type="Pfam" id="PF00005">
    <property type="entry name" value="ABC_tran"/>
    <property type="match status" value="1"/>
</dbReference>
<evidence type="ECO:0000256" key="7">
    <source>
        <dbReference type="ARBA" id="ARBA00023004"/>
    </source>
</evidence>
<evidence type="ECO:0000256" key="2">
    <source>
        <dbReference type="ARBA" id="ARBA00022448"/>
    </source>
</evidence>
<comment type="caution">
    <text evidence="11">The sequence shown here is derived from an EMBL/GenBank/DDBJ whole genome shotgun (WGS) entry which is preliminary data.</text>
</comment>
<name>A0A9X0YWU6_9BACI</name>
<keyword evidence="2" id="KW-0813">Transport</keyword>
<dbReference type="GO" id="GO:0005524">
    <property type="term" value="F:ATP binding"/>
    <property type="evidence" value="ECO:0007669"/>
    <property type="project" value="UniProtKB-KW"/>
</dbReference>
<dbReference type="EMBL" id="JAGGMB010000009">
    <property type="protein sequence ID" value="MBP2078629.1"/>
    <property type="molecule type" value="Genomic_DNA"/>
</dbReference>
<keyword evidence="6" id="KW-0067">ATP-binding</keyword>
<keyword evidence="3" id="KW-1003">Cell membrane</keyword>
<proteinExistence type="predicted"/>
<evidence type="ECO:0000256" key="4">
    <source>
        <dbReference type="ARBA" id="ARBA00022496"/>
    </source>
</evidence>
<dbReference type="PANTHER" id="PTHR42771:SF4">
    <property type="entry name" value="IRON(3+)-HYDROXAMATE IMPORT ATP-BINDING PROTEIN FHUC"/>
    <property type="match status" value="1"/>
</dbReference>
<dbReference type="Proteomes" id="UP001138793">
    <property type="component" value="Unassembled WGS sequence"/>
</dbReference>
<dbReference type="PROSITE" id="PS50893">
    <property type="entry name" value="ABC_TRANSPORTER_2"/>
    <property type="match status" value="1"/>
</dbReference>
<organism evidence="11 12">
    <name type="scientific">Oceanobacillus polygoni</name>
    <dbReference type="NCBI Taxonomy" id="1235259"/>
    <lineage>
        <taxon>Bacteria</taxon>
        <taxon>Bacillati</taxon>
        <taxon>Bacillota</taxon>
        <taxon>Bacilli</taxon>
        <taxon>Bacillales</taxon>
        <taxon>Bacillaceae</taxon>
        <taxon>Oceanobacillus</taxon>
    </lineage>
</organism>
<dbReference type="GO" id="GO:0006826">
    <property type="term" value="P:iron ion transport"/>
    <property type="evidence" value="ECO:0007669"/>
    <property type="project" value="UniProtKB-KW"/>
</dbReference>
<dbReference type="Gene3D" id="3.40.50.300">
    <property type="entry name" value="P-loop containing nucleotide triphosphate hydrolases"/>
    <property type="match status" value="1"/>
</dbReference>
<dbReference type="InterPro" id="IPR003439">
    <property type="entry name" value="ABC_transporter-like_ATP-bd"/>
</dbReference>
<sequence>MNQVIMTKELSLQVGYFTLKDITIQIPKGKITSIVGSNGSGKSTLLKLIARLLEEDSGHVIVNNKRSKQYKAKEFAKVLAMMPQSKQSLPNLTVEELIAFGRYPYKKRFETRTSEEDRNVIQWAMEVTNTKKYQDRMFLSLSGGEQQKVRIAMALAQQTNILLLDEPTTYLDIAHQFEVMDLLQEINQRYGIAIIMVNHELQQAATYSDYLIAMKQGEIVAEGTPENLLTSTFLKKVYNIFATVNYVDDYPIIVPNRRKRESDEKLKAIF</sequence>
<evidence type="ECO:0000256" key="1">
    <source>
        <dbReference type="ARBA" id="ARBA00004202"/>
    </source>
</evidence>
<evidence type="ECO:0000313" key="12">
    <source>
        <dbReference type="Proteomes" id="UP001138793"/>
    </source>
</evidence>
<evidence type="ECO:0000259" key="10">
    <source>
        <dbReference type="PROSITE" id="PS50893"/>
    </source>
</evidence>
<dbReference type="PANTHER" id="PTHR42771">
    <property type="entry name" value="IRON(3+)-HYDROXAMATE IMPORT ATP-BINDING PROTEIN FHUC"/>
    <property type="match status" value="1"/>
</dbReference>
<accession>A0A9X0YWU6</accession>
<keyword evidence="5" id="KW-0547">Nucleotide-binding</keyword>
<evidence type="ECO:0000256" key="5">
    <source>
        <dbReference type="ARBA" id="ARBA00022741"/>
    </source>
</evidence>
<evidence type="ECO:0000256" key="6">
    <source>
        <dbReference type="ARBA" id="ARBA00022840"/>
    </source>
</evidence>
<evidence type="ECO:0000256" key="8">
    <source>
        <dbReference type="ARBA" id="ARBA00023065"/>
    </source>
</evidence>
<dbReference type="OrthoDB" id="9787851at2"/>
<evidence type="ECO:0000256" key="9">
    <source>
        <dbReference type="ARBA" id="ARBA00023136"/>
    </source>
</evidence>
<keyword evidence="7" id="KW-0408">Iron</keyword>
<dbReference type="RefSeq" id="WP_149475887.1">
    <property type="nucleotide sequence ID" value="NZ_JAGGMB010000009.1"/>
</dbReference>
<dbReference type="SUPFAM" id="SSF52540">
    <property type="entry name" value="P-loop containing nucleoside triphosphate hydrolases"/>
    <property type="match status" value="1"/>
</dbReference>
<dbReference type="InterPro" id="IPR003593">
    <property type="entry name" value="AAA+_ATPase"/>
</dbReference>
<dbReference type="InterPro" id="IPR017871">
    <property type="entry name" value="ABC_transporter-like_CS"/>
</dbReference>
<keyword evidence="9" id="KW-0472">Membrane</keyword>
<keyword evidence="12" id="KW-1185">Reference proteome</keyword>
<dbReference type="GO" id="GO:0005886">
    <property type="term" value="C:plasma membrane"/>
    <property type="evidence" value="ECO:0007669"/>
    <property type="project" value="UniProtKB-SubCell"/>
</dbReference>
<dbReference type="InterPro" id="IPR051535">
    <property type="entry name" value="Siderophore_ABC-ATPase"/>
</dbReference>
<comment type="subcellular location">
    <subcellularLocation>
        <location evidence="1">Cell membrane</location>
        <topology evidence="1">Peripheral membrane protein</topology>
    </subcellularLocation>
</comment>
<reference evidence="11" key="1">
    <citation type="submission" date="2021-03" db="EMBL/GenBank/DDBJ databases">
        <title>Genomic Encyclopedia of Type Strains, Phase IV (KMG-IV): sequencing the most valuable type-strain genomes for metagenomic binning, comparative biology and taxonomic classification.</title>
        <authorList>
            <person name="Goeker M."/>
        </authorList>
    </citation>
    <scope>NUCLEOTIDE SEQUENCE</scope>
    <source>
        <strain evidence="11">DSM 107338</strain>
    </source>
</reference>
<feature type="domain" description="ABC transporter" evidence="10">
    <location>
        <begin position="1"/>
        <end position="241"/>
    </location>
</feature>
<evidence type="ECO:0000313" key="11">
    <source>
        <dbReference type="EMBL" id="MBP2078629.1"/>
    </source>
</evidence>
<dbReference type="InterPro" id="IPR027417">
    <property type="entry name" value="P-loop_NTPase"/>
</dbReference>
<dbReference type="CDD" id="cd03214">
    <property type="entry name" value="ABC_Iron-Siderophores_B12_Hemin"/>
    <property type="match status" value="1"/>
</dbReference>